<comment type="caution">
    <text evidence="1">The sequence shown here is derived from an EMBL/GenBank/DDBJ whole genome shotgun (WGS) entry which is preliminary data.</text>
</comment>
<sequence length="46" mass="4945">MMRTIILGSCVMVQGHYVKTLSDGRIVIKVDGRLMAGRPATQAKAA</sequence>
<proteinExistence type="predicted"/>
<reference evidence="1 2" key="1">
    <citation type="submission" date="2023-01" db="EMBL/GenBank/DDBJ databases">
        <authorList>
            <person name="Yoon J.-W."/>
        </authorList>
    </citation>
    <scope>NUCLEOTIDE SEQUENCE [LARGE SCALE GENOMIC DNA]</scope>
    <source>
        <strain evidence="1 2">KMU-50</strain>
    </source>
</reference>
<keyword evidence="2" id="KW-1185">Reference proteome</keyword>
<accession>A0ABT4VZQ9</accession>
<evidence type="ECO:0008006" key="3">
    <source>
        <dbReference type="Google" id="ProtNLM"/>
    </source>
</evidence>
<dbReference type="RefSeq" id="WP_271052605.1">
    <property type="nucleotide sequence ID" value="NZ_JAQIIO010000001.1"/>
</dbReference>
<gene>
    <name evidence="1" type="ORF">O2N63_02865</name>
</gene>
<dbReference type="EMBL" id="JAQIIO010000001">
    <property type="protein sequence ID" value="MDA5093018.1"/>
    <property type="molecule type" value="Genomic_DNA"/>
</dbReference>
<organism evidence="1 2">
    <name type="scientific">Aliiroseovarius salicola</name>
    <dbReference type="NCBI Taxonomy" id="3009082"/>
    <lineage>
        <taxon>Bacteria</taxon>
        <taxon>Pseudomonadati</taxon>
        <taxon>Pseudomonadota</taxon>
        <taxon>Alphaproteobacteria</taxon>
        <taxon>Rhodobacterales</taxon>
        <taxon>Paracoccaceae</taxon>
        <taxon>Aliiroseovarius</taxon>
    </lineage>
</organism>
<name>A0ABT4VZQ9_9RHOB</name>
<evidence type="ECO:0000313" key="1">
    <source>
        <dbReference type="EMBL" id="MDA5093018.1"/>
    </source>
</evidence>
<evidence type="ECO:0000313" key="2">
    <source>
        <dbReference type="Proteomes" id="UP001528040"/>
    </source>
</evidence>
<dbReference type="Proteomes" id="UP001528040">
    <property type="component" value="Unassembled WGS sequence"/>
</dbReference>
<protein>
    <recommendedName>
        <fullName evidence="3">Translation initiation factor 2</fullName>
    </recommendedName>
</protein>